<accession>A0ABS2DP48</accession>
<evidence type="ECO:0000256" key="8">
    <source>
        <dbReference type="SAM" id="Phobius"/>
    </source>
</evidence>
<comment type="caution">
    <text evidence="9">The sequence shown here is derived from an EMBL/GenBank/DDBJ whole genome shotgun (WGS) entry which is preliminary data.</text>
</comment>
<name>A0ABS2DP48_9BURK</name>
<dbReference type="CDD" id="cd11474">
    <property type="entry name" value="SLC5sbd_CHT"/>
    <property type="match status" value="1"/>
</dbReference>
<dbReference type="RefSeq" id="WP_205101504.1">
    <property type="nucleotide sequence ID" value="NZ_JACJJC010000001.1"/>
</dbReference>
<proteinExistence type="inferred from homology"/>
<comment type="subcellular location">
    <subcellularLocation>
        <location evidence="1">Membrane</location>
        <topology evidence="1">Multi-pass membrane protein</topology>
    </subcellularLocation>
</comment>
<feature type="transmembrane region" description="Helical" evidence="8">
    <location>
        <begin position="315"/>
        <end position="345"/>
    </location>
</feature>
<evidence type="ECO:0000256" key="5">
    <source>
        <dbReference type="ARBA" id="ARBA00022989"/>
    </source>
</evidence>
<protein>
    <submittedName>
        <fullName evidence="9">Sodium:solute symporter family protein</fullName>
    </submittedName>
</protein>
<keyword evidence="4 8" id="KW-0812">Transmembrane</keyword>
<dbReference type="InterPro" id="IPR038377">
    <property type="entry name" value="Na/Glc_symporter_sf"/>
</dbReference>
<comment type="similarity">
    <text evidence="2 7">Belongs to the sodium:solute symporter (SSF) (TC 2.A.21) family.</text>
</comment>
<evidence type="ECO:0000256" key="3">
    <source>
        <dbReference type="ARBA" id="ARBA00022448"/>
    </source>
</evidence>
<dbReference type="PANTHER" id="PTHR48086">
    <property type="entry name" value="SODIUM/PROLINE SYMPORTER-RELATED"/>
    <property type="match status" value="1"/>
</dbReference>
<dbReference type="Proteomes" id="UP000715095">
    <property type="component" value="Unassembled WGS sequence"/>
</dbReference>
<evidence type="ECO:0000313" key="9">
    <source>
        <dbReference type="EMBL" id="MBM6703124.1"/>
    </source>
</evidence>
<feature type="transmembrane region" description="Helical" evidence="8">
    <location>
        <begin position="77"/>
        <end position="95"/>
    </location>
</feature>
<feature type="transmembrane region" description="Helical" evidence="8">
    <location>
        <begin position="6"/>
        <end position="22"/>
    </location>
</feature>
<feature type="transmembrane region" description="Helical" evidence="8">
    <location>
        <begin position="442"/>
        <end position="463"/>
    </location>
</feature>
<feature type="transmembrane region" description="Helical" evidence="8">
    <location>
        <begin position="116"/>
        <end position="141"/>
    </location>
</feature>
<feature type="transmembrane region" description="Helical" evidence="8">
    <location>
        <begin position="419"/>
        <end position="436"/>
    </location>
</feature>
<evidence type="ECO:0000313" key="10">
    <source>
        <dbReference type="Proteomes" id="UP000715095"/>
    </source>
</evidence>
<evidence type="ECO:0000256" key="7">
    <source>
        <dbReference type="RuleBase" id="RU362091"/>
    </source>
</evidence>
<reference evidence="9 10" key="1">
    <citation type="journal article" date="2021" name="Sci. Rep.">
        <title>The distribution of antibiotic resistance genes in chicken gut microbiota commensals.</title>
        <authorList>
            <person name="Juricova H."/>
            <person name="Matiasovicova J."/>
            <person name="Kubasova T."/>
            <person name="Cejkova D."/>
            <person name="Rychlik I."/>
        </authorList>
    </citation>
    <scope>NUCLEOTIDE SEQUENCE [LARGE SCALE GENOMIC DNA]</scope>
    <source>
        <strain evidence="9 10">An829</strain>
    </source>
</reference>
<dbReference type="Pfam" id="PF00474">
    <property type="entry name" value="SSF"/>
    <property type="match status" value="1"/>
</dbReference>
<dbReference type="PROSITE" id="PS50283">
    <property type="entry name" value="NA_SOLUT_SYMP_3"/>
    <property type="match status" value="1"/>
</dbReference>
<feature type="transmembrane region" description="Helical" evidence="8">
    <location>
        <begin position="265"/>
        <end position="289"/>
    </location>
</feature>
<evidence type="ECO:0000256" key="4">
    <source>
        <dbReference type="ARBA" id="ARBA00022692"/>
    </source>
</evidence>
<feature type="transmembrane region" description="Helical" evidence="8">
    <location>
        <begin position="179"/>
        <end position="197"/>
    </location>
</feature>
<dbReference type="Gene3D" id="1.20.1730.10">
    <property type="entry name" value="Sodium/glucose cotransporter"/>
    <property type="match status" value="1"/>
</dbReference>
<organism evidence="9 10">
    <name type="scientific">Sutterella massiliensis</name>
    <dbReference type="NCBI Taxonomy" id="1816689"/>
    <lineage>
        <taxon>Bacteria</taxon>
        <taxon>Pseudomonadati</taxon>
        <taxon>Pseudomonadota</taxon>
        <taxon>Betaproteobacteria</taxon>
        <taxon>Burkholderiales</taxon>
        <taxon>Sutterellaceae</taxon>
        <taxon>Sutterella</taxon>
    </lineage>
</organism>
<feature type="transmembrane region" description="Helical" evidence="8">
    <location>
        <begin position="394"/>
        <end position="412"/>
    </location>
</feature>
<evidence type="ECO:0000256" key="1">
    <source>
        <dbReference type="ARBA" id="ARBA00004141"/>
    </source>
</evidence>
<keyword evidence="6 8" id="KW-0472">Membrane</keyword>
<feature type="transmembrane region" description="Helical" evidence="8">
    <location>
        <begin position="147"/>
        <end position="167"/>
    </location>
</feature>
<evidence type="ECO:0000256" key="2">
    <source>
        <dbReference type="ARBA" id="ARBA00006434"/>
    </source>
</evidence>
<evidence type="ECO:0000256" key="6">
    <source>
        <dbReference type="ARBA" id="ARBA00023136"/>
    </source>
</evidence>
<sequence>MTLIGFVLLYILVTIGIGVWASRRVKDTNDFALAGRSLPLPMVITATFATWFGSETILGLPGRFIESGIAGVIEEPFGSGMALILVGTFFAQKLYRLNILTIGDFYRDRYGTGVEMLCSIAIVISYLGWVGAQVTALGLVLNLITEGMISVTAGMVIGAVVVLFYTMVGGMWSVAWTDFFQMIIIVAGLVAILFFAADLAGGMSNVVEYAREKNLFHALPEPTPTGWLFWISAAMTMMIGSIPQQDVFQRVMSAKDVRTAVAGPIIGGSVYILFAFVPMLIVVAAVLAMPDVSGKLLAEDPQQLLPTLVRDHMPIWLRVIFFGAVLSAVMSTASATMLAPSTTFVENVLPHFVKLNPKNMLRTMRVTLALFALFVLIYSIALEGAAIYDMVAMAYQFPVVGAFWPLVCGLYWKQATRQGCYVSILFGTICWSLLTWTPMGEVFPNVLGGFLVAGIGMVVGSLLPTEGNRKFRLERQMKAEQALGAQATEGYPALAPAAASAST</sequence>
<feature type="transmembrane region" description="Helical" evidence="8">
    <location>
        <begin position="227"/>
        <end position="244"/>
    </location>
</feature>
<dbReference type="PANTHER" id="PTHR48086:SF7">
    <property type="entry name" value="SODIUM-SOLUTE SYMPORTER-RELATED"/>
    <property type="match status" value="1"/>
</dbReference>
<gene>
    <name evidence="9" type="ORF">H6A60_01160</name>
</gene>
<feature type="transmembrane region" description="Helical" evidence="8">
    <location>
        <begin position="366"/>
        <end position="388"/>
    </location>
</feature>
<keyword evidence="3" id="KW-0813">Transport</keyword>
<dbReference type="InterPro" id="IPR050277">
    <property type="entry name" value="Sodium:Solute_Symporter"/>
</dbReference>
<dbReference type="InterPro" id="IPR001734">
    <property type="entry name" value="Na/solute_symporter"/>
</dbReference>
<keyword evidence="10" id="KW-1185">Reference proteome</keyword>
<dbReference type="EMBL" id="JACJJC010000001">
    <property type="protein sequence ID" value="MBM6703124.1"/>
    <property type="molecule type" value="Genomic_DNA"/>
</dbReference>
<keyword evidence="5 8" id="KW-1133">Transmembrane helix</keyword>